<sequence>MRPVKGGGKILVCGTSRLLRYCQGLPCAEHYSQPTFTAALTARPGAGFVRRHERGQRGDSGLTALPFFGTQKTTKQHPKPQSSYLCRKRMSLEHFPNRGIKRGSLLLLNELARPCLASTDASGVDEPTHENRKDKNSY</sequence>
<name>A0ABD1XXC3_9MARC</name>
<keyword evidence="3" id="KW-1185">Reference proteome</keyword>
<organism evidence="2 3">
    <name type="scientific">Riccia fluitans</name>
    <dbReference type="NCBI Taxonomy" id="41844"/>
    <lineage>
        <taxon>Eukaryota</taxon>
        <taxon>Viridiplantae</taxon>
        <taxon>Streptophyta</taxon>
        <taxon>Embryophyta</taxon>
        <taxon>Marchantiophyta</taxon>
        <taxon>Marchantiopsida</taxon>
        <taxon>Marchantiidae</taxon>
        <taxon>Marchantiales</taxon>
        <taxon>Ricciaceae</taxon>
        <taxon>Riccia</taxon>
    </lineage>
</organism>
<dbReference type="Proteomes" id="UP001605036">
    <property type="component" value="Unassembled WGS sequence"/>
</dbReference>
<protein>
    <submittedName>
        <fullName evidence="2">Uncharacterized protein</fullName>
    </submittedName>
</protein>
<feature type="region of interest" description="Disordered" evidence="1">
    <location>
        <begin position="119"/>
        <end position="138"/>
    </location>
</feature>
<reference evidence="2 3" key="1">
    <citation type="submission" date="2024-09" db="EMBL/GenBank/DDBJ databases">
        <title>Chromosome-scale assembly of Riccia fluitans.</title>
        <authorList>
            <person name="Paukszto L."/>
            <person name="Sawicki J."/>
            <person name="Karawczyk K."/>
            <person name="Piernik-Szablinska J."/>
            <person name="Szczecinska M."/>
            <person name="Mazdziarz M."/>
        </authorList>
    </citation>
    <scope>NUCLEOTIDE SEQUENCE [LARGE SCALE GENOMIC DNA]</scope>
    <source>
        <strain evidence="2">Rf_01</strain>
        <tissue evidence="2">Aerial parts of the thallus</tissue>
    </source>
</reference>
<dbReference type="EMBL" id="JBHFFA010000007">
    <property type="protein sequence ID" value="KAL2613605.1"/>
    <property type="molecule type" value="Genomic_DNA"/>
</dbReference>
<evidence type="ECO:0000256" key="1">
    <source>
        <dbReference type="SAM" id="MobiDB-lite"/>
    </source>
</evidence>
<proteinExistence type="predicted"/>
<feature type="region of interest" description="Disordered" evidence="1">
    <location>
        <begin position="53"/>
        <end position="82"/>
    </location>
</feature>
<comment type="caution">
    <text evidence="2">The sequence shown here is derived from an EMBL/GenBank/DDBJ whole genome shotgun (WGS) entry which is preliminary data.</text>
</comment>
<accession>A0ABD1XXC3</accession>
<feature type="compositionally biased region" description="Basic and acidic residues" evidence="1">
    <location>
        <begin position="126"/>
        <end position="138"/>
    </location>
</feature>
<dbReference type="AlphaFoldDB" id="A0ABD1XXC3"/>
<evidence type="ECO:0000313" key="3">
    <source>
        <dbReference type="Proteomes" id="UP001605036"/>
    </source>
</evidence>
<evidence type="ECO:0000313" key="2">
    <source>
        <dbReference type="EMBL" id="KAL2613605.1"/>
    </source>
</evidence>
<gene>
    <name evidence="2" type="ORF">R1flu_025297</name>
</gene>